<evidence type="ECO:0000256" key="8">
    <source>
        <dbReference type="ARBA" id="ARBA00022967"/>
    </source>
</evidence>
<keyword evidence="12 16" id="KW-0830">Ubiquinone</keyword>
<name>A0A4D6Q664_9NEOB</name>
<dbReference type="GO" id="GO:0042773">
    <property type="term" value="P:ATP synthesis coupled electron transport"/>
    <property type="evidence" value="ECO:0007669"/>
    <property type="project" value="InterPro"/>
</dbReference>
<comment type="function">
    <text evidence="16">Core subunit of the mitochondrial membrane respiratory chain NADH dehydrogenase (Complex I) which catalyzes electron transfer from NADH through the respiratory chain, using ubiquinone as an electron acceptor. Essential for the catalytic activity and assembly of complex I.</text>
</comment>
<feature type="chain" id="PRO_5020038904" description="NADH-ubiquinone oxidoreductase chain 4" evidence="17">
    <location>
        <begin position="19"/>
        <end position="450"/>
    </location>
</feature>
<dbReference type="Pfam" id="PF00361">
    <property type="entry name" value="Proton_antipo_M"/>
    <property type="match status" value="1"/>
</dbReference>
<keyword evidence="10 16" id="KW-1133">Transmembrane helix</keyword>
<geneLocation type="mitochondrion" evidence="20"/>
<feature type="transmembrane region" description="Helical" evidence="16">
    <location>
        <begin position="280"/>
        <end position="303"/>
    </location>
</feature>
<keyword evidence="13 16" id="KW-0496">Mitochondrion</keyword>
<evidence type="ECO:0000256" key="12">
    <source>
        <dbReference type="ARBA" id="ARBA00023075"/>
    </source>
</evidence>
<evidence type="ECO:0000313" key="20">
    <source>
        <dbReference type="EMBL" id="QCF40284.1"/>
    </source>
</evidence>
<dbReference type="GO" id="GO:0003954">
    <property type="term" value="F:NADH dehydrogenase activity"/>
    <property type="evidence" value="ECO:0007669"/>
    <property type="project" value="TreeGrafter"/>
</dbReference>
<evidence type="ECO:0000256" key="5">
    <source>
        <dbReference type="ARBA" id="ARBA00022448"/>
    </source>
</evidence>
<dbReference type="GO" id="GO:0015990">
    <property type="term" value="P:electron transport coupled proton transport"/>
    <property type="evidence" value="ECO:0007669"/>
    <property type="project" value="TreeGrafter"/>
</dbReference>
<dbReference type="GO" id="GO:0048039">
    <property type="term" value="F:ubiquinone binding"/>
    <property type="evidence" value="ECO:0007669"/>
    <property type="project" value="TreeGrafter"/>
</dbReference>
<keyword evidence="5 16" id="KW-0813">Transport</keyword>
<keyword evidence="7 16" id="KW-0812">Transmembrane</keyword>
<protein>
    <recommendedName>
        <fullName evidence="4 16">NADH-ubiquinone oxidoreductase chain 4</fullName>
        <ecNumber evidence="3 16">7.1.1.2</ecNumber>
    </recommendedName>
</protein>
<evidence type="ECO:0000259" key="18">
    <source>
        <dbReference type="Pfam" id="PF00361"/>
    </source>
</evidence>
<dbReference type="GO" id="GO:0031966">
    <property type="term" value="C:mitochondrial membrane"/>
    <property type="evidence" value="ECO:0007669"/>
    <property type="project" value="UniProtKB-SubCell"/>
</dbReference>
<dbReference type="PANTHER" id="PTHR43507">
    <property type="entry name" value="NADH-UBIQUINONE OXIDOREDUCTASE CHAIN 4"/>
    <property type="match status" value="1"/>
</dbReference>
<dbReference type="EMBL" id="MH087466">
    <property type="protein sequence ID" value="QCF40284.1"/>
    <property type="molecule type" value="Genomic_DNA"/>
</dbReference>
<feature type="transmembrane region" description="Helical" evidence="16">
    <location>
        <begin position="431"/>
        <end position="449"/>
    </location>
</feature>
<dbReference type="InterPro" id="IPR000260">
    <property type="entry name" value="NADH4_N"/>
</dbReference>
<feature type="transmembrane region" description="Helical" evidence="16">
    <location>
        <begin position="142"/>
        <end position="161"/>
    </location>
</feature>
<keyword evidence="17" id="KW-0732">Signal</keyword>
<keyword evidence="11 16" id="KW-0520">NAD</keyword>
<evidence type="ECO:0000256" key="7">
    <source>
        <dbReference type="ARBA" id="ARBA00022692"/>
    </source>
</evidence>
<evidence type="ECO:0000256" key="11">
    <source>
        <dbReference type="ARBA" id="ARBA00023027"/>
    </source>
</evidence>
<feature type="signal peptide" evidence="17">
    <location>
        <begin position="1"/>
        <end position="18"/>
    </location>
</feature>
<dbReference type="AlphaFoldDB" id="A0A4D6Q664"/>
<dbReference type="GO" id="GO:0008137">
    <property type="term" value="F:NADH dehydrogenase (ubiquinone) activity"/>
    <property type="evidence" value="ECO:0007669"/>
    <property type="project" value="UniProtKB-UniRule"/>
</dbReference>
<feature type="transmembrane region" description="Helical" evidence="16">
    <location>
        <begin position="97"/>
        <end position="130"/>
    </location>
</feature>
<evidence type="ECO:0000256" key="1">
    <source>
        <dbReference type="ARBA" id="ARBA00004225"/>
    </source>
</evidence>
<feature type="transmembrane region" description="Helical" evidence="16">
    <location>
        <begin position="309"/>
        <end position="330"/>
    </location>
</feature>
<dbReference type="EC" id="7.1.1.2" evidence="3 16"/>
<keyword evidence="6 16" id="KW-0679">Respiratory chain</keyword>
<feature type="domain" description="NADH:quinone oxidoreductase/Mrp antiporter transmembrane" evidence="18">
    <location>
        <begin position="110"/>
        <end position="392"/>
    </location>
</feature>
<proteinExistence type="inferred from homology"/>
<feature type="transmembrane region" description="Helical" evidence="16">
    <location>
        <begin position="52"/>
        <end position="77"/>
    </location>
</feature>
<evidence type="ECO:0000256" key="2">
    <source>
        <dbReference type="ARBA" id="ARBA00009025"/>
    </source>
</evidence>
<evidence type="ECO:0000256" key="4">
    <source>
        <dbReference type="ARBA" id="ARBA00021006"/>
    </source>
</evidence>
<reference evidence="20" key="1">
    <citation type="journal article" date="2018" name="Mitochondrial DNA Part B Resour">
        <title>The complete mitochondrial genome of Fejervarya kawamurai (Anura: Dicroglossidae) and its phylogeny.</title>
        <authorList>
            <person name="Cheng J.-X."/>
            <person name="Cai Y.-T."/>
            <person name="Zheng Y.-J."/>
            <person name="Zhang J.-Y."/>
            <person name="Storey K.B."/>
            <person name="Bao Y.-X."/>
            <person name="Yu D.-N."/>
        </authorList>
    </citation>
    <scope>NUCLEOTIDE SEQUENCE</scope>
</reference>
<dbReference type="PRINTS" id="PR01437">
    <property type="entry name" value="NUOXDRDTASE4"/>
</dbReference>
<feature type="transmembrane region" description="Helical" evidence="16">
    <location>
        <begin position="190"/>
        <end position="212"/>
    </location>
</feature>
<comment type="similarity">
    <text evidence="2 16">Belongs to the complex I subunit 4 family.</text>
</comment>
<feature type="transmembrane region" description="Helical" evidence="16">
    <location>
        <begin position="252"/>
        <end position="273"/>
    </location>
</feature>
<evidence type="ECO:0000256" key="9">
    <source>
        <dbReference type="ARBA" id="ARBA00022982"/>
    </source>
</evidence>
<evidence type="ECO:0000256" key="17">
    <source>
        <dbReference type="SAM" id="SignalP"/>
    </source>
</evidence>
<sequence length="450" mass="50370">MLMMLSTWLSVIPTIALAKGKTLWPLCTAQGLLIGLISSGWLALHNNFSDSFFLIDGISGPLAILTCLLFPLTLIASQSKVILEPIHRQRSYILTMVYLQLTTLIAFTVTDLMLFFVFFEASLIPTLVVITRWGAQERRLEAGLYITFYTMISAIPLLLWFSHSYTTTGTIFPPLIMFVTSPQHFANPGLFWVFCNLAFLVKLPLYLLHLWLPKAHVEAPIAGSMILAGTLLKLGGYGMLRTAPLLCYVNLHHLQALILLSALGVMLTSILCLRQTDLKALIAMSSVSHMNLIVLAVIINTSASHQSAIYMMMAHGFTSSALFCLANMCYERTNSRALLFARGAFMILPVASTWWIAYMLFNMAIPPSPNFTSEFLFFQALSDWSPSLLVVMLLNLLTTASYTIHMFVTTQRGMFPNHISMVYPMDDREQLLLLLHLAPLVYLSLLHNLM</sequence>
<organism evidence="20">
    <name type="scientific">Fejervarya kawamurai</name>
    <dbReference type="NCBI Taxonomy" id="1772025"/>
    <lineage>
        <taxon>Eukaryota</taxon>
        <taxon>Metazoa</taxon>
        <taxon>Chordata</taxon>
        <taxon>Craniata</taxon>
        <taxon>Vertebrata</taxon>
        <taxon>Euteleostomi</taxon>
        <taxon>Amphibia</taxon>
        <taxon>Batrachia</taxon>
        <taxon>Anura</taxon>
        <taxon>Neobatrachia</taxon>
        <taxon>Ranoidea</taxon>
        <taxon>Dicroglossidae</taxon>
        <taxon>Dicroglossinae</taxon>
        <taxon>Fejervarya</taxon>
    </lineage>
</organism>
<keyword evidence="14 16" id="KW-0472">Membrane</keyword>
<dbReference type="InterPro" id="IPR001750">
    <property type="entry name" value="ND/Mrp_TM"/>
</dbReference>
<feature type="transmembrane region" description="Helical" evidence="16">
    <location>
        <begin position="219"/>
        <end position="240"/>
    </location>
</feature>
<dbReference type="Pfam" id="PF01059">
    <property type="entry name" value="Oxidored_q5_N"/>
    <property type="match status" value="1"/>
</dbReference>
<accession>A0A4D6Q664</accession>
<evidence type="ECO:0000256" key="14">
    <source>
        <dbReference type="ARBA" id="ARBA00023136"/>
    </source>
</evidence>
<comment type="catalytic activity">
    <reaction evidence="15 16">
        <text>a ubiquinone + NADH + 5 H(+)(in) = a ubiquinol + NAD(+) + 4 H(+)(out)</text>
        <dbReference type="Rhea" id="RHEA:29091"/>
        <dbReference type="Rhea" id="RHEA-COMP:9565"/>
        <dbReference type="Rhea" id="RHEA-COMP:9566"/>
        <dbReference type="ChEBI" id="CHEBI:15378"/>
        <dbReference type="ChEBI" id="CHEBI:16389"/>
        <dbReference type="ChEBI" id="CHEBI:17976"/>
        <dbReference type="ChEBI" id="CHEBI:57540"/>
        <dbReference type="ChEBI" id="CHEBI:57945"/>
        <dbReference type="EC" id="7.1.1.2"/>
    </reaction>
</comment>
<keyword evidence="9 16" id="KW-0249">Electron transport</keyword>
<dbReference type="InterPro" id="IPR003918">
    <property type="entry name" value="NADH_UbQ_OxRdtase"/>
</dbReference>
<feature type="transmembrane region" description="Helical" evidence="16">
    <location>
        <begin position="337"/>
        <end position="361"/>
    </location>
</feature>
<evidence type="ECO:0000256" key="6">
    <source>
        <dbReference type="ARBA" id="ARBA00022660"/>
    </source>
</evidence>
<feature type="domain" description="NADH:ubiquinone oxidoreductase chain 4 N-terminal" evidence="19">
    <location>
        <begin position="1"/>
        <end position="105"/>
    </location>
</feature>
<gene>
    <name evidence="20" type="primary">ND4</name>
</gene>
<evidence type="ECO:0000256" key="13">
    <source>
        <dbReference type="ARBA" id="ARBA00023128"/>
    </source>
</evidence>
<evidence type="ECO:0000256" key="3">
    <source>
        <dbReference type="ARBA" id="ARBA00012944"/>
    </source>
</evidence>
<evidence type="ECO:0000259" key="19">
    <source>
        <dbReference type="Pfam" id="PF01059"/>
    </source>
</evidence>
<keyword evidence="8" id="KW-1278">Translocase</keyword>
<feature type="transmembrane region" description="Helical" evidence="16">
    <location>
        <begin position="28"/>
        <end position="45"/>
    </location>
</feature>
<comment type="subcellular location">
    <subcellularLocation>
        <location evidence="1 16">Mitochondrion membrane</location>
        <topology evidence="1 16">Multi-pass membrane protein</topology>
    </subcellularLocation>
</comment>
<evidence type="ECO:0000256" key="16">
    <source>
        <dbReference type="RuleBase" id="RU003297"/>
    </source>
</evidence>
<feature type="transmembrane region" description="Helical" evidence="16">
    <location>
        <begin position="388"/>
        <end position="410"/>
    </location>
</feature>
<evidence type="ECO:0000256" key="10">
    <source>
        <dbReference type="ARBA" id="ARBA00022989"/>
    </source>
</evidence>
<dbReference type="PANTHER" id="PTHR43507:SF20">
    <property type="entry name" value="NADH-UBIQUINONE OXIDOREDUCTASE CHAIN 4"/>
    <property type="match status" value="1"/>
</dbReference>
<reference evidence="20" key="2">
    <citation type="submission" date="2018-03" db="EMBL/GenBank/DDBJ databases">
        <authorList>
            <person name="Cheng J."/>
            <person name="Yu D."/>
            <person name="Bao Y."/>
        </authorList>
    </citation>
    <scope>NUCLEOTIDE SEQUENCE</scope>
</reference>
<evidence type="ECO:0000256" key="15">
    <source>
        <dbReference type="ARBA" id="ARBA00049551"/>
    </source>
</evidence>